<feature type="compositionally biased region" description="Polar residues" evidence="5">
    <location>
        <begin position="243"/>
        <end position="256"/>
    </location>
</feature>
<keyword evidence="3 6" id="KW-0732">Signal</keyword>
<reference evidence="7 8" key="1">
    <citation type="submission" date="2024-04" db="EMBL/GenBank/DDBJ databases">
        <title>Luteolibacter sp. isolated from soil.</title>
        <authorList>
            <person name="An J."/>
        </authorList>
    </citation>
    <scope>NUCLEOTIDE SEQUENCE [LARGE SCALE GENOMIC DNA]</scope>
    <source>
        <strain evidence="7 8">Y139</strain>
    </source>
</reference>
<feature type="compositionally biased region" description="Polar residues" evidence="5">
    <location>
        <begin position="649"/>
        <end position="662"/>
    </location>
</feature>
<proteinExistence type="predicted"/>
<dbReference type="InterPro" id="IPR059100">
    <property type="entry name" value="TSP3_bac"/>
</dbReference>
<sequence length="1031" mass="107091">MKSPHKRNKTSPSALIIAVGALLPGIAAAQTFLINATTNNGSFELLGPVPGAANAAKATNWDTDPDGDVTYWTQFPGVGVQGDSGTETGASTNGTKRAFLQNGNAVYNMTTHVIQAGDKFTFAWDAINTPAHNVSLVYDNGGTLVALGTPVASTTIGNGKTGSYIVALGDPAVGHTVGLKIASTGNYPAIDNVLLSFVFTDPDTDGDTLFDLYEDKYFGNNDGIVTPSDLSPQNGSGDPDGDTLSNATEFNLSKTDPTLADTDGDTLSDAAEYNGTSNAFAPGTKTNPLLKDSDGDRVSDAEENGSLNKYPLPGGGGATNPNDPDTDFDGVNDYEELAYHSNPNDFDSRPTPTLHNLVDNTLQNGSFELRNGILNTAKTTHWDAIVGDTNDIDNWTEWLPAIGGISTNPTDSGVEGGGTNGPMRGYLRGGDAIYNLSNSSAGEGSVYACTWKQVSAAGNVLTARLVYQDGSFIRPINDSLATTSTGTVATPGLGRILYRVPAGSPAIGKQIGVAFSSGGSWIGFDEVVLNIADGDSDHDGLGDFDEDHFFGNNDGIPTLAELALQSGTSDADGDGLNNNSEINVFHTFPKVKDSDGDGLEDGPEVAELLTVEVGVIPSNLYNGRATDPLLTDSDHDGITDFEENGSLNVAFSNQPTDPNATDTDSDGISDRNEVYYGSNPNDDTSVPNPVLYSLINNYLLNGSFELQGGVASTVKQVQWDNPAGDVDNWKLWTELSSASTDSGVEPGGSHGAMRAFLQGGNAVYNMTSEVAAAGAVYACSWKHTGNDGTIDVQLVYNDGGVIKSLAASSAVTTNAAQTGDLVYRIPAGSPAIGKTIGIGVRNVTAGYPQVDEFSLSVVSPDTDGDGLADRWETDNFGAGNLSQGPGGDPDGDGYTNLQEQAAHSNPNDATSNPGDGDRDGLADAWETEKFGNLAQTGAGDFDSDGSTNQTEFRLGLDPVSGSSFFVAAVGSGGAIQWPSATGVTFKIQRSTTLGADWVTLEAAFPGTAGTASYTDPSPPAGKAFYKIELNP</sequence>
<dbReference type="PANTHER" id="PTHR37467">
    <property type="entry name" value="EXPORTED CALCIUM-BINDING GLYCOPROTEIN-RELATED"/>
    <property type="match status" value="1"/>
</dbReference>
<accession>A0ABU9AZM5</accession>
<feature type="chain" id="PRO_5047417484" evidence="6">
    <location>
        <begin position="30"/>
        <end position="1031"/>
    </location>
</feature>
<feature type="region of interest" description="Disordered" evidence="5">
    <location>
        <begin position="857"/>
        <end position="922"/>
    </location>
</feature>
<feature type="compositionally biased region" description="Polar residues" evidence="5">
    <location>
        <begin position="274"/>
        <end position="287"/>
    </location>
</feature>
<comment type="subcellular location">
    <subcellularLocation>
        <location evidence="1">Secreted</location>
    </subcellularLocation>
</comment>
<comment type="caution">
    <text evidence="7">The sequence shown here is derived from an EMBL/GenBank/DDBJ whole genome shotgun (WGS) entry which is preliminary data.</text>
</comment>
<evidence type="ECO:0000256" key="3">
    <source>
        <dbReference type="ARBA" id="ARBA00022729"/>
    </source>
</evidence>
<dbReference type="RefSeq" id="WP_341406964.1">
    <property type="nucleotide sequence ID" value="NZ_JBBUKT010000010.1"/>
</dbReference>
<evidence type="ECO:0000313" key="8">
    <source>
        <dbReference type="Proteomes" id="UP001371305"/>
    </source>
</evidence>
<dbReference type="InterPro" id="IPR053180">
    <property type="entry name" value="Ca-binding_acidic-repeat"/>
</dbReference>
<dbReference type="InterPro" id="IPR028974">
    <property type="entry name" value="TSP_type-3_rpt"/>
</dbReference>
<dbReference type="PANTHER" id="PTHR37467:SF1">
    <property type="entry name" value="EXPORTED CALCIUM-BINDING GLYCOPROTEIN"/>
    <property type="match status" value="1"/>
</dbReference>
<feature type="compositionally biased region" description="Polar residues" evidence="5">
    <location>
        <begin position="895"/>
        <end position="913"/>
    </location>
</feature>
<feature type="region of interest" description="Disordered" evidence="5">
    <location>
        <begin position="223"/>
        <end position="324"/>
    </location>
</feature>
<evidence type="ECO:0000256" key="6">
    <source>
        <dbReference type="SAM" id="SignalP"/>
    </source>
</evidence>
<keyword evidence="4" id="KW-0106">Calcium</keyword>
<gene>
    <name evidence="7" type="ORF">WKV53_21985</name>
</gene>
<keyword evidence="2" id="KW-0964">Secreted</keyword>
<protein>
    <submittedName>
        <fullName evidence="7">Uncharacterized protein</fullName>
    </submittedName>
</protein>
<name>A0ABU9AZM5_9BACT</name>
<organism evidence="7 8">
    <name type="scientific">Luteolibacter soli</name>
    <dbReference type="NCBI Taxonomy" id="3135280"/>
    <lineage>
        <taxon>Bacteria</taxon>
        <taxon>Pseudomonadati</taxon>
        <taxon>Verrucomicrobiota</taxon>
        <taxon>Verrucomicrobiia</taxon>
        <taxon>Verrucomicrobiales</taxon>
        <taxon>Verrucomicrobiaceae</taxon>
        <taxon>Luteolibacter</taxon>
    </lineage>
</organism>
<evidence type="ECO:0000256" key="1">
    <source>
        <dbReference type="ARBA" id="ARBA00004613"/>
    </source>
</evidence>
<feature type="compositionally biased region" description="Basic and acidic residues" evidence="5">
    <location>
        <begin position="291"/>
        <end position="300"/>
    </location>
</feature>
<keyword evidence="8" id="KW-1185">Reference proteome</keyword>
<dbReference type="EMBL" id="JBBUKT010000010">
    <property type="protein sequence ID" value="MEK7953201.1"/>
    <property type="molecule type" value="Genomic_DNA"/>
</dbReference>
<dbReference type="Pfam" id="PF18884">
    <property type="entry name" value="TSP3_bac"/>
    <property type="match status" value="5"/>
</dbReference>
<dbReference type="Proteomes" id="UP001371305">
    <property type="component" value="Unassembled WGS sequence"/>
</dbReference>
<evidence type="ECO:0000256" key="4">
    <source>
        <dbReference type="ARBA" id="ARBA00022837"/>
    </source>
</evidence>
<evidence type="ECO:0000256" key="5">
    <source>
        <dbReference type="SAM" id="MobiDB-lite"/>
    </source>
</evidence>
<feature type="region of interest" description="Disordered" evidence="5">
    <location>
        <begin position="649"/>
        <end position="683"/>
    </location>
</feature>
<evidence type="ECO:0000313" key="7">
    <source>
        <dbReference type="EMBL" id="MEK7953201.1"/>
    </source>
</evidence>
<dbReference type="Gene3D" id="4.10.1080.10">
    <property type="entry name" value="TSP type-3 repeat"/>
    <property type="match status" value="1"/>
</dbReference>
<feature type="signal peptide" evidence="6">
    <location>
        <begin position="1"/>
        <end position="29"/>
    </location>
</feature>
<evidence type="ECO:0000256" key="2">
    <source>
        <dbReference type="ARBA" id="ARBA00022525"/>
    </source>
</evidence>